<evidence type="ECO:0000313" key="2">
    <source>
        <dbReference type="EMBL" id="SUA43725.1"/>
    </source>
</evidence>
<dbReference type="Proteomes" id="UP000255082">
    <property type="component" value="Unassembled WGS sequence"/>
</dbReference>
<dbReference type="Pfam" id="PF01774">
    <property type="entry name" value="UreD"/>
    <property type="match status" value="1"/>
</dbReference>
<sequence>MPPGKALLRTEIRIVARAGARPRSAATGALAVRSTGPETVHLIGAAATPLGGDELDIHIVVEPGARLVVRSVAATIVLPGRTTPTSTASWTFDIGAGGELDFDPEPTVVAGGAEHRAVTTVRLASDARIRIRERVQIGRTGEDHGRWRGDLVADTSGLPLLRHRLELGAGTAADDLLSAPRALSSELRYPDDSPASTIGVAAAALPLAAGGSLSTWTGARLSETPAEFRPRAAAVG</sequence>
<dbReference type="EMBL" id="UGRU01000001">
    <property type="protein sequence ID" value="SUA43725.1"/>
    <property type="molecule type" value="Genomic_DNA"/>
</dbReference>
<dbReference type="InterPro" id="IPR002669">
    <property type="entry name" value="UreD"/>
</dbReference>
<proteinExistence type="predicted"/>
<evidence type="ECO:0000313" key="3">
    <source>
        <dbReference type="Proteomes" id="UP000255082"/>
    </source>
</evidence>
<dbReference type="AlphaFoldDB" id="A0A378WSY2"/>
<accession>A0A378WSY2</accession>
<reference evidence="2 3" key="1">
    <citation type="submission" date="2018-06" db="EMBL/GenBank/DDBJ databases">
        <authorList>
            <consortium name="Pathogen Informatics"/>
            <person name="Doyle S."/>
        </authorList>
    </citation>
    <scope>NUCLEOTIDE SEQUENCE [LARGE SCALE GENOMIC DNA]</scope>
    <source>
        <strain evidence="2 3">NCTC13184</strain>
    </source>
</reference>
<organism evidence="2 3">
    <name type="scientific">Nocardia africana</name>
    <dbReference type="NCBI Taxonomy" id="134964"/>
    <lineage>
        <taxon>Bacteria</taxon>
        <taxon>Bacillati</taxon>
        <taxon>Actinomycetota</taxon>
        <taxon>Actinomycetes</taxon>
        <taxon>Mycobacteriales</taxon>
        <taxon>Nocardiaceae</taxon>
        <taxon>Nocardia</taxon>
    </lineage>
</organism>
<protein>
    <submittedName>
        <fullName evidence="2">UreD urease accessory protein</fullName>
    </submittedName>
</protein>
<evidence type="ECO:0000256" key="1">
    <source>
        <dbReference type="ARBA" id="ARBA00023186"/>
    </source>
</evidence>
<dbReference type="GO" id="GO:0016151">
    <property type="term" value="F:nickel cation binding"/>
    <property type="evidence" value="ECO:0007669"/>
    <property type="project" value="InterPro"/>
</dbReference>
<name>A0A378WSY2_9NOCA</name>
<gene>
    <name evidence="2" type="ORF">NCTC13184_03095</name>
</gene>
<keyword evidence="1" id="KW-0143">Chaperone</keyword>